<protein>
    <recommendedName>
        <fullName evidence="2">Microbial-type PARG catalytic domain-containing protein</fullName>
    </recommendedName>
</protein>
<evidence type="ECO:0000313" key="3">
    <source>
        <dbReference type="EMBL" id="KAH7020749.1"/>
    </source>
</evidence>
<gene>
    <name evidence="3" type="ORF">B0I36DRAFT_333114</name>
</gene>
<dbReference type="PANTHER" id="PTHR35596:SF1">
    <property type="entry name" value="MICROBIAL-TYPE PARG CATALYTIC DOMAIN-CONTAINING PROTEIN"/>
    <property type="match status" value="1"/>
</dbReference>
<dbReference type="InterPro" id="IPR019261">
    <property type="entry name" value="PARG_cat_microbial"/>
</dbReference>
<evidence type="ECO:0000259" key="2">
    <source>
        <dbReference type="Pfam" id="PF10021"/>
    </source>
</evidence>
<dbReference type="Gene3D" id="3.40.220.10">
    <property type="entry name" value="Leucine Aminopeptidase, subunit E, domain 1"/>
    <property type="match status" value="1"/>
</dbReference>
<evidence type="ECO:0000256" key="1">
    <source>
        <dbReference type="SAM" id="MobiDB-lite"/>
    </source>
</evidence>
<dbReference type="SUPFAM" id="SSF52949">
    <property type="entry name" value="Macro domain-like"/>
    <property type="match status" value="1"/>
</dbReference>
<dbReference type="InterPro" id="IPR043472">
    <property type="entry name" value="Macro_dom-like"/>
</dbReference>
<sequence>MFSKIRAKLRPLQGLGVPKEAGKSDSRPVKSGDRKGQSLAAIAEETIDVLPGILESLPDLDAASSTKYDLADLHPLDPLMCPGFQTLSEEGQQAGDMVGTRITVLNADSFDVAIGMQAPRDESGSEARQNDHRIAVLNLASDKNPGGGWLHGAAAQEEALCFRSSLILSLHQHYYPWSPRMGLYTRDVVIIRDAIDAGHGLLVPRMAPHDLPVVSVISIAGIRSPPLSQDRQHFEDPTDRELTKDKMRLCLRIAATEKHRHLVLGAIGCGAFANPPRHVASCWLEVLQEAEFVGGWWRTVSFAVYDSRNEGNFAVFKNSLHDKVV</sequence>
<dbReference type="NCBIfam" id="TIGR02452">
    <property type="entry name" value="TIGR02452 family protein"/>
    <property type="match status" value="1"/>
</dbReference>
<name>A0A9P8XV62_9PEZI</name>
<accession>A0A9P8XV62</accession>
<feature type="region of interest" description="Disordered" evidence="1">
    <location>
        <begin position="1"/>
        <end position="37"/>
    </location>
</feature>
<dbReference type="RefSeq" id="XP_046006950.1">
    <property type="nucleotide sequence ID" value="XM_046155177.1"/>
</dbReference>
<evidence type="ECO:0000313" key="4">
    <source>
        <dbReference type="Proteomes" id="UP000756346"/>
    </source>
</evidence>
<dbReference type="OrthoDB" id="9985428at2759"/>
<proteinExistence type="predicted"/>
<dbReference type="GeneID" id="70184723"/>
<dbReference type="AlphaFoldDB" id="A0A9P8XV62"/>
<dbReference type="EMBL" id="JAGTJQ010000010">
    <property type="protein sequence ID" value="KAH7020749.1"/>
    <property type="molecule type" value="Genomic_DNA"/>
</dbReference>
<reference evidence="3" key="1">
    <citation type="journal article" date="2021" name="Nat. Commun.">
        <title>Genetic determinants of endophytism in the Arabidopsis root mycobiome.</title>
        <authorList>
            <person name="Mesny F."/>
            <person name="Miyauchi S."/>
            <person name="Thiergart T."/>
            <person name="Pickel B."/>
            <person name="Atanasova L."/>
            <person name="Karlsson M."/>
            <person name="Huettel B."/>
            <person name="Barry K.W."/>
            <person name="Haridas S."/>
            <person name="Chen C."/>
            <person name="Bauer D."/>
            <person name="Andreopoulos W."/>
            <person name="Pangilinan J."/>
            <person name="LaButti K."/>
            <person name="Riley R."/>
            <person name="Lipzen A."/>
            <person name="Clum A."/>
            <person name="Drula E."/>
            <person name="Henrissat B."/>
            <person name="Kohler A."/>
            <person name="Grigoriev I.V."/>
            <person name="Martin F.M."/>
            <person name="Hacquard S."/>
        </authorList>
    </citation>
    <scope>NUCLEOTIDE SEQUENCE</scope>
    <source>
        <strain evidence="3">MPI-CAGE-CH-0230</strain>
    </source>
</reference>
<dbReference type="PANTHER" id="PTHR35596">
    <property type="entry name" value="DUF2263 DOMAIN-CONTAINING PROTEIN"/>
    <property type="match status" value="1"/>
</dbReference>
<organism evidence="3 4">
    <name type="scientific">Microdochium trichocladiopsis</name>
    <dbReference type="NCBI Taxonomy" id="1682393"/>
    <lineage>
        <taxon>Eukaryota</taxon>
        <taxon>Fungi</taxon>
        <taxon>Dikarya</taxon>
        <taxon>Ascomycota</taxon>
        <taxon>Pezizomycotina</taxon>
        <taxon>Sordariomycetes</taxon>
        <taxon>Xylariomycetidae</taxon>
        <taxon>Xylariales</taxon>
        <taxon>Microdochiaceae</taxon>
        <taxon>Microdochium</taxon>
    </lineage>
</organism>
<feature type="compositionally biased region" description="Basic and acidic residues" evidence="1">
    <location>
        <begin position="20"/>
        <end position="36"/>
    </location>
</feature>
<keyword evidence="4" id="KW-1185">Reference proteome</keyword>
<comment type="caution">
    <text evidence="3">The sequence shown here is derived from an EMBL/GenBank/DDBJ whole genome shotgun (WGS) entry which is preliminary data.</text>
</comment>
<feature type="domain" description="Microbial-type PARG catalytic" evidence="2">
    <location>
        <begin position="96"/>
        <end position="178"/>
    </location>
</feature>
<dbReference type="InterPro" id="IPR012664">
    <property type="entry name" value="CHP02452"/>
</dbReference>
<dbReference type="Proteomes" id="UP000756346">
    <property type="component" value="Unassembled WGS sequence"/>
</dbReference>
<dbReference type="Pfam" id="PF10021">
    <property type="entry name" value="PARG_cat_microb"/>
    <property type="match status" value="1"/>
</dbReference>